<dbReference type="Proteomes" id="UP000248557">
    <property type="component" value="Unassembled WGS sequence"/>
</dbReference>
<dbReference type="Gene3D" id="1.20.5.2950">
    <property type="match status" value="1"/>
</dbReference>
<dbReference type="EMBL" id="NGJK01000077">
    <property type="protein sequence ID" value="RAP02723.1"/>
    <property type="molecule type" value="Genomic_DNA"/>
</dbReference>
<protein>
    <recommendedName>
        <fullName evidence="4">ATP synthase archaeal subunit H</fullName>
    </recommendedName>
</protein>
<name>A0A328PZM9_9EURY</name>
<proteinExistence type="predicted"/>
<feature type="coiled-coil region" evidence="1">
    <location>
        <begin position="11"/>
        <end position="64"/>
    </location>
</feature>
<evidence type="ECO:0000313" key="2">
    <source>
        <dbReference type="EMBL" id="RAP02723.1"/>
    </source>
</evidence>
<dbReference type="GeneID" id="3855536"/>
<comment type="caution">
    <text evidence="2">The sequence shown here is derived from an EMBL/GenBank/DDBJ whole genome shotgun (WGS) entry which is preliminary data.</text>
</comment>
<reference evidence="2 3" key="1">
    <citation type="submission" date="2017-05" db="EMBL/GenBank/DDBJ databases">
        <title>Host range expansion of the Methanosphaera genus to humans and monogastric animals involves recent and extensive reduction in genome content.</title>
        <authorList>
            <person name="Hoedt E.C."/>
            <person name="Volmer J.G."/>
            <person name="Parks D.H."/>
            <person name="Rosewarne C.P."/>
            <person name="Denman S.E."/>
            <person name="Mcsweeney C.S."/>
            <person name="O Cuiv P."/>
            <person name="Hugenholtz P."/>
            <person name="Tyson G.W."/>
            <person name="Morrison M."/>
        </authorList>
    </citation>
    <scope>NUCLEOTIDE SEQUENCE [LARGE SCALE GENOMIC DNA]</scope>
    <source>
        <strain evidence="2 3">PA5</strain>
    </source>
</reference>
<keyword evidence="1" id="KW-0175">Coiled coil</keyword>
<sequence length="104" mass="11313">MANISEDIGSIRQAESEADIIVEEANKKSTEMIQEARAKVDSDIEAAKEEAQDEAKHILLAKEEEAGKEAVIITNTSESDIKESLRGSENNVDDAADIIIETVL</sequence>
<dbReference type="RefSeq" id="WP_011406721.1">
    <property type="nucleotide sequence ID" value="NZ_CATZXA010000007.1"/>
</dbReference>
<evidence type="ECO:0008006" key="4">
    <source>
        <dbReference type="Google" id="ProtNLM"/>
    </source>
</evidence>
<evidence type="ECO:0000256" key="1">
    <source>
        <dbReference type="SAM" id="Coils"/>
    </source>
</evidence>
<accession>A0A328PZM9</accession>
<dbReference type="AlphaFoldDB" id="A0A328PZM9"/>
<dbReference type="OMA" id="MEDSMDQ"/>
<evidence type="ECO:0000313" key="3">
    <source>
        <dbReference type="Proteomes" id="UP000248557"/>
    </source>
</evidence>
<gene>
    <name evidence="2" type="ORF">CA615_05680</name>
</gene>
<organism evidence="2 3">
    <name type="scientific">Methanosphaera stadtmanae</name>
    <dbReference type="NCBI Taxonomy" id="2317"/>
    <lineage>
        <taxon>Archaea</taxon>
        <taxon>Methanobacteriati</taxon>
        <taxon>Methanobacteriota</taxon>
        <taxon>Methanomada group</taxon>
        <taxon>Methanobacteria</taxon>
        <taxon>Methanobacteriales</taxon>
        <taxon>Methanobacteriaceae</taxon>
        <taxon>Methanosphaera</taxon>
    </lineage>
</organism>